<dbReference type="Proteomes" id="UP000320513">
    <property type="component" value="Unassembled WGS sequence"/>
</dbReference>
<keyword evidence="3" id="KW-1185">Reference proteome</keyword>
<comment type="caution">
    <text evidence="2">The sequence shown here is derived from an EMBL/GenBank/DDBJ whole genome shotgun (WGS) entry which is preliminary data.</text>
</comment>
<accession>A0A557XH21</accession>
<evidence type="ECO:0000313" key="3">
    <source>
        <dbReference type="Proteomes" id="UP000320513"/>
    </source>
</evidence>
<dbReference type="EMBL" id="VMQU01000108">
    <property type="protein sequence ID" value="TVS84958.1"/>
    <property type="molecule type" value="Genomic_DNA"/>
</dbReference>
<sequence length="80" mass="8160">MQNLDAVIGQAPADEQDPGLAATARAELDAFTAACEDDAIVDTKAALENLRAVRGGYAGGLQKSLNSLRIDGYDPAAIGG</sequence>
<name>A0A557XH21_9MYCO</name>
<organism evidence="2 3">
    <name type="scientific">Mycobacterium helveticum</name>
    <dbReference type="NCBI Taxonomy" id="2592811"/>
    <lineage>
        <taxon>Bacteria</taxon>
        <taxon>Bacillati</taxon>
        <taxon>Actinomycetota</taxon>
        <taxon>Actinomycetes</taxon>
        <taxon>Mycobacteriales</taxon>
        <taxon>Mycobacteriaceae</taxon>
        <taxon>Mycobacterium</taxon>
    </lineage>
</organism>
<gene>
    <name evidence="2" type="ORF">FPZ47_20745</name>
</gene>
<dbReference type="OrthoDB" id="5969911at2"/>
<dbReference type="Pfam" id="PF22905">
    <property type="entry name" value="Hydro_N_hd"/>
    <property type="match status" value="1"/>
</dbReference>
<feature type="domain" description="Predicted hydrolase N-terminal" evidence="1">
    <location>
        <begin position="2"/>
        <end position="69"/>
    </location>
</feature>
<reference evidence="2 3" key="1">
    <citation type="submission" date="2019-07" db="EMBL/GenBank/DDBJ databases">
        <title>New Mycobacterium species.</title>
        <authorList>
            <person name="Tortoli E."/>
            <person name="Ghielmetti G."/>
            <person name="Friedel U."/>
            <person name="Trovato A."/>
        </authorList>
    </citation>
    <scope>NUCLEOTIDE SEQUENCE [LARGE SCALE GENOMIC DNA]</scope>
    <source>
        <strain evidence="2 3">16-83</strain>
    </source>
</reference>
<evidence type="ECO:0000259" key="1">
    <source>
        <dbReference type="Pfam" id="PF22905"/>
    </source>
</evidence>
<evidence type="ECO:0000313" key="2">
    <source>
        <dbReference type="EMBL" id="TVS84958.1"/>
    </source>
</evidence>
<protein>
    <recommendedName>
        <fullName evidence="1">Predicted hydrolase N-terminal domain-containing protein</fullName>
    </recommendedName>
</protein>
<dbReference type="AlphaFoldDB" id="A0A557XH21"/>
<proteinExistence type="predicted"/>
<dbReference type="InterPro" id="IPR054469">
    <property type="entry name" value="Pred_hydrolase_N"/>
</dbReference>